<dbReference type="Gene3D" id="1.10.10.10">
    <property type="entry name" value="Winged helix-like DNA-binding domain superfamily/Winged helix DNA-binding domain"/>
    <property type="match status" value="1"/>
</dbReference>
<dbReference type="Gene3D" id="3.40.190.290">
    <property type="match status" value="1"/>
</dbReference>
<dbReference type="InterPro" id="IPR005119">
    <property type="entry name" value="LysR_subst-bd"/>
</dbReference>
<comment type="similarity">
    <text evidence="1">Belongs to the LysR transcriptional regulatory family.</text>
</comment>
<dbReference type="AlphaFoldDB" id="A0A1T1HDT8"/>
<dbReference type="Pfam" id="PF03466">
    <property type="entry name" value="LysR_substrate"/>
    <property type="match status" value="1"/>
</dbReference>
<dbReference type="STRING" id="966.BTA35_0200220"/>
<feature type="domain" description="HTH lysR-type" evidence="5">
    <location>
        <begin position="12"/>
        <end position="68"/>
    </location>
</feature>
<dbReference type="Proteomes" id="UP000190064">
    <property type="component" value="Unassembled WGS sequence"/>
</dbReference>
<comment type="caution">
    <text evidence="6">The sequence shown here is derived from an EMBL/GenBank/DDBJ whole genome shotgun (WGS) entry which is preliminary data.</text>
</comment>
<keyword evidence="7" id="KW-1185">Reference proteome</keyword>
<accession>A0A1T1HDT8</accession>
<dbReference type="GO" id="GO:0003700">
    <property type="term" value="F:DNA-binding transcription factor activity"/>
    <property type="evidence" value="ECO:0007669"/>
    <property type="project" value="InterPro"/>
</dbReference>
<dbReference type="CDD" id="cd08419">
    <property type="entry name" value="PBP2_CbbR_RubisCO_like"/>
    <property type="match status" value="1"/>
</dbReference>
<proteinExistence type="inferred from homology"/>
<dbReference type="PROSITE" id="PS50931">
    <property type="entry name" value="HTH_LYSR"/>
    <property type="match status" value="1"/>
</dbReference>
<evidence type="ECO:0000313" key="7">
    <source>
        <dbReference type="Proteomes" id="UP000190064"/>
    </source>
</evidence>
<dbReference type="RefSeq" id="WP_077242433.1">
    <property type="nucleotide sequence ID" value="NZ_FXTS01000001.1"/>
</dbReference>
<dbReference type="SUPFAM" id="SSF53850">
    <property type="entry name" value="Periplasmic binding protein-like II"/>
    <property type="match status" value="1"/>
</dbReference>
<organism evidence="6 7">
    <name type="scientific">Oceanospirillum linum</name>
    <dbReference type="NCBI Taxonomy" id="966"/>
    <lineage>
        <taxon>Bacteria</taxon>
        <taxon>Pseudomonadati</taxon>
        <taxon>Pseudomonadota</taxon>
        <taxon>Gammaproteobacteria</taxon>
        <taxon>Oceanospirillales</taxon>
        <taxon>Oceanospirillaceae</taxon>
        <taxon>Oceanospirillum</taxon>
    </lineage>
</organism>
<dbReference type="EMBL" id="MTSD02000001">
    <property type="protein sequence ID" value="OOV88024.1"/>
    <property type="molecule type" value="Genomic_DNA"/>
</dbReference>
<evidence type="ECO:0000256" key="3">
    <source>
        <dbReference type="ARBA" id="ARBA00023125"/>
    </source>
</evidence>
<dbReference type="Pfam" id="PF00126">
    <property type="entry name" value="HTH_1"/>
    <property type="match status" value="1"/>
</dbReference>
<name>A0A1T1HDT8_OCELI</name>
<sequence length="322" mass="35625">MKESRTQARVGTLRQLEILLAVYHSGSISGAAKKLHLTQPTVSMQLRKLSEGMSMPLYYQVGRKLNLTEAGEAAVKTAIEVLGCFERLDMQLAGLKGLMAGTLSLAIVTTAKYFIPHLIGDFSRKFPQIDGRFHVGNRQQIIQRLRSGEDDFYVFSHPPDSDKLDMMALLPNRLQAISPLDHPLAAGAPEQLVSLEAFCRAPFLMREEGSGTRHAIEVHLSRLGMAPNIRMTIESNEAIKHSVMSGLGVSVLSEHTLAFGEQQGLAVLNVEQLPIVTHWYLAWLKDKPLSPVASAFLDYIKQPGREQIDLKESSGSLNRVLF</sequence>
<dbReference type="PANTHER" id="PTHR30126:SF5">
    <property type="entry name" value="HTH-TYPE TRANSCRIPTIONAL ACTIVATOR CMPR"/>
    <property type="match status" value="1"/>
</dbReference>
<dbReference type="SUPFAM" id="SSF46785">
    <property type="entry name" value="Winged helix' DNA-binding domain"/>
    <property type="match status" value="1"/>
</dbReference>
<gene>
    <name evidence="6" type="ORF">BTA35_0200220</name>
</gene>
<dbReference type="InterPro" id="IPR000847">
    <property type="entry name" value="LysR_HTH_N"/>
</dbReference>
<evidence type="ECO:0000313" key="6">
    <source>
        <dbReference type="EMBL" id="OOV88024.1"/>
    </source>
</evidence>
<keyword evidence="4" id="KW-0804">Transcription</keyword>
<reference evidence="6" key="1">
    <citation type="submission" date="2017-02" db="EMBL/GenBank/DDBJ databases">
        <title>Draft Genome Sequence of the Salt Water Bacterium Oceanospirillum linum ATCC 11336.</title>
        <authorList>
            <person name="Trachtenberg A.M."/>
            <person name="Carney J.G."/>
            <person name="Linnane J.D."/>
            <person name="Rheaume B.A."/>
            <person name="Pitts N.L."/>
            <person name="Mykles D.L."/>
            <person name="Maclea K.S."/>
        </authorList>
    </citation>
    <scope>NUCLEOTIDE SEQUENCE [LARGE SCALE GENOMIC DNA]</scope>
    <source>
        <strain evidence="6">ATCC 11336</strain>
    </source>
</reference>
<protein>
    <submittedName>
        <fullName evidence="6">LysR family transcriptional regulator</fullName>
    </submittedName>
</protein>
<dbReference type="GO" id="GO:0000976">
    <property type="term" value="F:transcription cis-regulatory region binding"/>
    <property type="evidence" value="ECO:0007669"/>
    <property type="project" value="TreeGrafter"/>
</dbReference>
<evidence type="ECO:0000256" key="4">
    <source>
        <dbReference type="ARBA" id="ARBA00023163"/>
    </source>
</evidence>
<dbReference type="InterPro" id="IPR036388">
    <property type="entry name" value="WH-like_DNA-bd_sf"/>
</dbReference>
<evidence type="ECO:0000256" key="1">
    <source>
        <dbReference type="ARBA" id="ARBA00009437"/>
    </source>
</evidence>
<evidence type="ECO:0000256" key="2">
    <source>
        <dbReference type="ARBA" id="ARBA00023015"/>
    </source>
</evidence>
<keyword evidence="2" id="KW-0805">Transcription regulation</keyword>
<dbReference type="PANTHER" id="PTHR30126">
    <property type="entry name" value="HTH-TYPE TRANSCRIPTIONAL REGULATOR"/>
    <property type="match status" value="1"/>
</dbReference>
<keyword evidence="3" id="KW-0238">DNA-binding</keyword>
<dbReference type="InterPro" id="IPR036390">
    <property type="entry name" value="WH_DNA-bd_sf"/>
</dbReference>
<evidence type="ECO:0000259" key="5">
    <source>
        <dbReference type="PROSITE" id="PS50931"/>
    </source>
</evidence>